<dbReference type="PANTHER" id="PTHR10917:SF0">
    <property type="entry name" value="DNA-DIRECTED RNA POLYMERASES I, II, AND III SUBUNIT RPABC3"/>
    <property type="match status" value="1"/>
</dbReference>
<comment type="similarity">
    <text evidence="2 4">Belongs to the eukaryotic RPB8 RNA polymerase subunit family.</text>
</comment>
<evidence type="ECO:0000256" key="2">
    <source>
        <dbReference type="ARBA" id="ARBA00008912"/>
    </source>
</evidence>
<dbReference type="AlphaFoldDB" id="Q40944"/>
<name>Q40944_BIGNA</name>
<keyword evidence="3 4" id="KW-0539">Nucleus</keyword>
<keyword evidence="6" id="KW-0542">Nucleomorph</keyword>
<dbReference type="Proteomes" id="UP000243425">
    <property type="component" value="Nucleomorph 3"/>
</dbReference>
<organism evidence="5">
    <name type="scientific">Bigelowiella natans</name>
    <name type="common">Pedinomonas minutissima</name>
    <name type="synonym">Chlorarachnion sp. (strain CCMP621)</name>
    <dbReference type="NCBI Taxonomy" id="227086"/>
    <lineage>
        <taxon>Eukaryota</taxon>
        <taxon>Sar</taxon>
        <taxon>Rhizaria</taxon>
        <taxon>Cercozoa</taxon>
        <taxon>Chlorarachniophyceae</taxon>
        <taxon>Bigelowiella</taxon>
    </lineage>
</organism>
<geneLocation type="nucleomorph" evidence="6"/>
<dbReference type="Pfam" id="PF03870">
    <property type="entry name" value="RNA_pol_Rpb8"/>
    <property type="match status" value="1"/>
</dbReference>
<proteinExistence type="inferred from homology"/>
<dbReference type="InterPro" id="IPR012340">
    <property type="entry name" value="NA-bd_OB-fold"/>
</dbReference>
<evidence type="ECO:0000256" key="3">
    <source>
        <dbReference type="ARBA" id="ARBA00023242"/>
    </source>
</evidence>
<dbReference type="GO" id="GO:0005736">
    <property type="term" value="C:RNA polymerase I complex"/>
    <property type="evidence" value="ECO:0007669"/>
    <property type="project" value="TreeGrafter"/>
</dbReference>
<dbReference type="SMART" id="SM00658">
    <property type="entry name" value="RPOL8c"/>
    <property type="match status" value="1"/>
</dbReference>
<evidence type="ECO:0000256" key="4">
    <source>
        <dbReference type="PIRNR" id="PIRNR000779"/>
    </source>
</evidence>
<dbReference type="EMBL" id="U58510">
    <property type="protein sequence ID" value="AAD05371.1"/>
    <property type="molecule type" value="Genomic_DNA"/>
</dbReference>
<dbReference type="InterPro" id="IPR005570">
    <property type="entry name" value="RPABC3"/>
</dbReference>
<comment type="function">
    <text evidence="4">DNA-dependent RNA polymerase catalyzes the transcription of DNA into RNA using the four ribonucleoside triphosphates as substrates. Common component of RNA polymerases I, II and III which synthesize ribosomal RNA precursors, mRNA precursors and many functional non-coding RNAs, and small RNAs, such as 5S rRNA and tRNAs, respectively.</text>
</comment>
<dbReference type="RefSeq" id="XP_001712964.1">
    <property type="nucleotide sequence ID" value="XM_001712912.1"/>
</dbReference>
<dbReference type="EMBL" id="DQ158858">
    <property type="protein sequence ID" value="ABA27352.1"/>
    <property type="molecule type" value="Genomic_DNA"/>
</dbReference>
<evidence type="ECO:0000256" key="1">
    <source>
        <dbReference type="ARBA" id="ARBA00004123"/>
    </source>
</evidence>
<comment type="subcellular location">
    <subcellularLocation>
        <location evidence="1">Nucleus</location>
    </subcellularLocation>
</comment>
<dbReference type="SUPFAM" id="SSF50249">
    <property type="entry name" value="Nucleic acid-binding proteins"/>
    <property type="match status" value="1"/>
</dbReference>
<dbReference type="GeneID" id="5788326"/>
<gene>
    <name evidence="5" type="primary">RNA POLII</name>
    <name evidence="6" type="synonym">rbp8</name>
</gene>
<reference evidence="6 7" key="2">
    <citation type="journal article" date="2006" name="Proc. Natl. Acad. Sci. U.S.A.">
        <title>Complete nucleotide sequence of the chlorarachniophyte nucleomorph: nature's smallest nucleus.</title>
        <authorList>
            <person name="Gilson P.R."/>
            <person name="Su V."/>
            <person name="Slamovits C.H."/>
            <person name="Reith M.E."/>
            <person name="Keeling P.J."/>
            <person name="McFadden G.I."/>
        </authorList>
    </citation>
    <scope>NUCLEOTIDE SEQUENCE [LARGE SCALE GENOMIC DNA]</scope>
    <source>
        <strain evidence="7">CCMP621</strain>
    </source>
</reference>
<reference evidence="5" key="1">
    <citation type="journal article" date="1996" name="Proc. Natl. Acad. Sci. U.S.A.">
        <title>The miniaturized nuclear genome of eukaryotic endosymbiont contains genes that overlap, genes that are cotranscribed, and the smallest known spliceosomal introns.</title>
        <authorList>
            <person name="Gilson P.R."/>
            <person name="McFadden G.I."/>
        </authorList>
    </citation>
    <scope>NUCLEOTIDE SEQUENCE</scope>
    <source>
        <strain evidence="5">CCMP 621</strain>
    </source>
</reference>
<dbReference type="Gene3D" id="2.40.50.140">
    <property type="entry name" value="Nucleic acid-binding proteins"/>
    <property type="match status" value="1"/>
</dbReference>
<accession>Q40944</accession>
<evidence type="ECO:0000313" key="5">
    <source>
        <dbReference type="EMBL" id="AAD05371.1"/>
    </source>
</evidence>
<protein>
    <recommendedName>
        <fullName evidence="4">DNA-directed RNA polymerases I, II, and III subunit RPABC3</fullName>
    </recommendedName>
</protein>
<evidence type="ECO:0000313" key="6">
    <source>
        <dbReference type="EMBL" id="ABA27352.1"/>
    </source>
</evidence>
<dbReference type="GO" id="GO:0005666">
    <property type="term" value="C:RNA polymerase III complex"/>
    <property type="evidence" value="ECO:0007669"/>
    <property type="project" value="TreeGrafter"/>
</dbReference>
<dbReference type="GO" id="GO:0003899">
    <property type="term" value="F:DNA-directed RNA polymerase activity"/>
    <property type="evidence" value="ECO:0007669"/>
    <property type="project" value="UniProtKB-UniRule"/>
</dbReference>
<dbReference type="PANTHER" id="PTHR10917">
    <property type="entry name" value="DNA-DIRECTED RNA POLYMERASES I, II, AND III SUBUNIT RPABC3"/>
    <property type="match status" value="1"/>
</dbReference>
<sequence>MRQLSIQYQCNDIIKILSKDPDGKLYEKVSRIIAQSYYLNMELWFDINSHLFPIYVGDSLNLSIYTISDESFNSTIKDNQFSYLVDKYEYFMIGKVFNIITSIERETSFNLIYASFGGLLLKLKVKKKYLKSFLPNSHLCLGLNRLN</sequence>
<evidence type="ECO:0000313" key="7">
    <source>
        <dbReference type="Proteomes" id="UP000243425"/>
    </source>
</evidence>
<dbReference type="PIRSF" id="PIRSF000779">
    <property type="entry name" value="RNA_pol_Rpb8"/>
    <property type="match status" value="1"/>
</dbReference>
<dbReference type="GO" id="GO:0006351">
    <property type="term" value="P:DNA-templated transcription"/>
    <property type="evidence" value="ECO:0007669"/>
    <property type="project" value="UniProtKB-UniRule"/>
</dbReference>
<dbReference type="GO" id="GO:0005665">
    <property type="term" value="C:RNA polymerase II, core complex"/>
    <property type="evidence" value="ECO:0007669"/>
    <property type="project" value="UniProtKB-UniRule"/>
</dbReference>